<keyword evidence="3" id="KW-1185">Reference proteome</keyword>
<keyword evidence="2" id="KW-0489">Methyltransferase</keyword>
<dbReference type="Pfam" id="PF01739">
    <property type="entry name" value="CheR"/>
    <property type="match status" value="1"/>
</dbReference>
<dbReference type="PANTHER" id="PTHR24422:SF21">
    <property type="entry name" value="CHEMOTAXIS PROTEIN METHYLTRANSFERASE 1"/>
    <property type="match status" value="1"/>
</dbReference>
<feature type="domain" description="CheR-type methyltransferase" evidence="1">
    <location>
        <begin position="1"/>
        <end position="246"/>
    </location>
</feature>
<proteinExistence type="predicted"/>
<evidence type="ECO:0000259" key="1">
    <source>
        <dbReference type="PROSITE" id="PS50123"/>
    </source>
</evidence>
<dbReference type="PANTHER" id="PTHR24422">
    <property type="entry name" value="CHEMOTAXIS PROTEIN METHYLTRANSFERASE"/>
    <property type="match status" value="1"/>
</dbReference>
<dbReference type="InterPro" id="IPR029063">
    <property type="entry name" value="SAM-dependent_MTases_sf"/>
</dbReference>
<dbReference type="OrthoDB" id="9816309at2"/>
<dbReference type="SUPFAM" id="SSF53335">
    <property type="entry name" value="S-adenosyl-L-methionine-dependent methyltransferases"/>
    <property type="match status" value="1"/>
</dbReference>
<dbReference type="AlphaFoldDB" id="A0A845AFZ8"/>
<evidence type="ECO:0000313" key="3">
    <source>
        <dbReference type="Proteomes" id="UP000439780"/>
    </source>
</evidence>
<sequence>MWRVPSALAGVFRERGISNVDQLVCLLDNPAEHRLAGEVVEALLNHETYFFRDQASFAALENDVLPELARANAATRQIAIWCAGCSTGQEALSLAMLFAEQASQWNGWRISILGTDISAKAISAARTGHYSQFEIQRGISVAQMLDYFTEHKGGWQASETIRSLVRFQQHNLLDSPPLPARFDLILCRNVLLYFDPATRAKAFARMRGAINPDGRLVLGAGETVVGQTDQFVSASRGVALYRPQSTNVTSTQFIDQPYTLRARA</sequence>
<keyword evidence="2" id="KW-0808">Transferase</keyword>
<dbReference type="InterPro" id="IPR022642">
    <property type="entry name" value="CheR_C"/>
</dbReference>
<protein>
    <submittedName>
        <fullName evidence="2">Methyltransferase domain-containing protein</fullName>
    </submittedName>
</protein>
<dbReference type="Gene3D" id="3.40.50.150">
    <property type="entry name" value="Vaccinia Virus protein VP39"/>
    <property type="match status" value="1"/>
</dbReference>
<evidence type="ECO:0000313" key="2">
    <source>
        <dbReference type="EMBL" id="MXP27735.1"/>
    </source>
</evidence>
<dbReference type="PRINTS" id="PR00996">
    <property type="entry name" value="CHERMTFRASE"/>
</dbReference>
<dbReference type="InterPro" id="IPR050903">
    <property type="entry name" value="Bact_Chemotaxis_MeTrfase"/>
</dbReference>
<dbReference type="GO" id="GO:0032259">
    <property type="term" value="P:methylation"/>
    <property type="evidence" value="ECO:0007669"/>
    <property type="project" value="UniProtKB-KW"/>
</dbReference>
<dbReference type="SMART" id="SM00138">
    <property type="entry name" value="MeTrc"/>
    <property type="match status" value="1"/>
</dbReference>
<comment type="caution">
    <text evidence="2">The sequence shown here is derived from an EMBL/GenBank/DDBJ whole genome shotgun (WGS) entry which is preliminary data.</text>
</comment>
<dbReference type="InterPro" id="IPR000780">
    <property type="entry name" value="CheR_MeTrfase"/>
</dbReference>
<gene>
    <name evidence="2" type="ORF">GRI58_02715</name>
</gene>
<reference evidence="2 3" key="1">
    <citation type="submission" date="2019-12" db="EMBL/GenBank/DDBJ databases">
        <title>Genomic-based taxomic classification of the family Erythrobacteraceae.</title>
        <authorList>
            <person name="Xu L."/>
        </authorList>
    </citation>
    <scope>NUCLEOTIDE SEQUENCE [LARGE SCALE GENOMIC DNA]</scope>
    <source>
        <strain evidence="2 3">KEMB 9005-328</strain>
    </source>
</reference>
<dbReference type="GO" id="GO:0008757">
    <property type="term" value="F:S-adenosylmethionine-dependent methyltransferase activity"/>
    <property type="evidence" value="ECO:0007669"/>
    <property type="project" value="InterPro"/>
</dbReference>
<dbReference type="Proteomes" id="UP000439780">
    <property type="component" value="Unassembled WGS sequence"/>
</dbReference>
<accession>A0A845AFZ8</accession>
<dbReference type="EMBL" id="WTYA01000002">
    <property type="protein sequence ID" value="MXP27735.1"/>
    <property type="molecule type" value="Genomic_DNA"/>
</dbReference>
<organism evidence="2 3">
    <name type="scientific">Qipengyuania algicida</name>
    <dbReference type="NCBI Taxonomy" id="1836209"/>
    <lineage>
        <taxon>Bacteria</taxon>
        <taxon>Pseudomonadati</taxon>
        <taxon>Pseudomonadota</taxon>
        <taxon>Alphaproteobacteria</taxon>
        <taxon>Sphingomonadales</taxon>
        <taxon>Erythrobacteraceae</taxon>
        <taxon>Qipengyuania</taxon>
    </lineage>
</organism>
<name>A0A845AFZ8_9SPHN</name>
<dbReference type="PROSITE" id="PS50123">
    <property type="entry name" value="CHER"/>
    <property type="match status" value="1"/>
</dbReference>